<comment type="function">
    <text evidence="2">Functions as a ribosomal silencing factor. Interacts with ribosomal protein uL14 (rplN), blocking formation of intersubunit bridge B8. Prevents association of the 30S and 50S ribosomal subunits and the formation of functional ribosomes, thus repressing translation.</text>
</comment>
<dbReference type="Gene3D" id="3.30.460.10">
    <property type="entry name" value="Beta Polymerase, domain 2"/>
    <property type="match status" value="1"/>
</dbReference>
<keyword evidence="2" id="KW-0810">Translation regulation</keyword>
<keyword evidence="2" id="KW-0963">Cytoplasm</keyword>
<dbReference type="GO" id="GO:0090071">
    <property type="term" value="P:negative regulation of ribosome biogenesis"/>
    <property type="evidence" value="ECO:0007669"/>
    <property type="project" value="UniProtKB-UniRule"/>
</dbReference>
<dbReference type="GO" id="GO:0043023">
    <property type="term" value="F:ribosomal large subunit binding"/>
    <property type="evidence" value="ECO:0007669"/>
    <property type="project" value="TreeGrafter"/>
</dbReference>
<comment type="similarity">
    <text evidence="1 2">Belongs to the Iojap/RsfS family.</text>
</comment>
<dbReference type="GO" id="GO:0005737">
    <property type="term" value="C:cytoplasm"/>
    <property type="evidence" value="ECO:0007669"/>
    <property type="project" value="UniProtKB-SubCell"/>
</dbReference>
<comment type="caution">
    <text evidence="3">The sequence shown here is derived from an EMBL/GenBank/DDBJ whole genome shotgun (WGS) entry which is preliminary data.</text>
</comment>
<dbReference type="PANTHER" id="PTHR21043">
    <property type="entry name" value="IOJAP SUPERFAMILY ORTHOLOG"/>
    <property type="match status" value="1"/>
</dbReference>
<accession>A0A081DCA3</accession>
<dbReference type="SUPFAM" id="SSF81301">
    <property type="entry name" value="Nucleotidyltransferase"/>
    <property type="match status" value="1"/>
</dbReference>
<dbReference type="EMBL" id="BBLG01000004">
    <property type="protein sequence ID" value="GAK76549.1"/>
    <property type="molecule type" value="Genomic_DNA"/>
</dbReference>
<gene>
    <name evidence="2" type="primary">rsfS</name>
    <name evidence="3" type="ORF">JCM19296_2146</name>
</gene>
<evidence type="ECO:0000313" key="3">
    <source>
        <dbReference type="EMBL" id="GAK76549.1"/>
    </source>
</evidence>
<evidence type="ECO:0000256" key="1">
    <source>
        <dbReference type="ARBA" id="ARBA00010574"/>
    </source>
</evidence>
<dbReference type="NCBIfam" id="TIGR00090">
    <property type="entry name" value="rsfS_iojap_ybeB"/>
    <property type="match status" value="1"/>
</dbReference>
<dbReference type="PANTHER" id="PTHR21043:SF0">
    <property type="entry name" value="MITOCHONDRIAL ASSEMBLY OF RIBOSOMAL LARGE SUBUNIT PROTEIN 1"/>
    <property type="match status" value="1"/>
</dbReference>
<sequence length="124" mass="14041">MTKEKVSTDALIAQMIAGIEDVKGNDITIMDLREIENTVTSYFIICNGNSNTQVNAIVNSIQRKVSKELQENPWHVEGSSQAEWVLMDYVDVVVHVFQKHVREYYDLEGLWGGDAKTTVVESTY</sequence>
<keyword evidence="2" id="KW-0678">Repressor</keyword>
<organism evidence="3 4">
    <name type="scientific">Nonlabens ulvanivorans</name>
    <name type="common">Persicivirga ulvanivorans</name>
    <dbReference type="NCBI Taxonomy" id="906888"/>
    <lineage>
        <taxon>Bacteria</taxon>
        <taxon>Pseudomonadati</taxon>
        <taxon>Bacteroidota</taxon>
        <taxon>Flavobacteriia</taxon>
        <taxon>Flavobacteriales</taxon>
        <taxon>Flavobacteriaceae</taxon>
        <taxon>Nonlabens</taxon>
    </lineage>
</organism>
<evidence type="ECO:0000256" key="2">
    <source>
        <dbReference type="HAMAP-Rule" id="MF_01477"/>
    </source>
</evidence>
<dbReference type="GO" id="GO:0042256">
    <property type="term" value="P:cytosolic ribosome assembly"/>
    <property type="evidence" value="ECO:0007669"/>
    <property type="project" value="UniProtKB-UniRule"/>
</dbReference>
<dbReference type="GO" id="GO:0017148">
    <property type="term" value="P:negative regulation of translation"/>
    <property type="evidence" value="ECO:0007669"/>
    <property type="project" value="UniProtKB-UniRule"/>
</dbReference>
<dbReference type="AlphaFoldDB" id="A0A081DCA3"/>
<comment type="subunit">
    <text evidence="2">Interacts with ribosomal protein uL14 (rplN).</text>
</comment>
<dbReference type="HAMAP" id="MF_01477">
    <property type="entry name" value="Iojap_RsfS"/>
    <property type="match status" value="1"/>
</dbReference>
<dbReference type="InterPro" id="IPR043519">
    <property type="entry name" value="NT_sf"/>
</dbReference>
<dbReference type="InterPro" id="IPR004394">
    <property type="entry name" value="Iojap/RsfS/C7orf30"/>
</dbReference>
<name>A0A081DCA3_NONUL</name>
<comment type="subcellular location">
    <subcellularLocation>
        <location evidence="2">Cytoplasm</location>
    </subcellularLocation>
</comment>
<proteinExistence type="inferred from homology"/>
<reference evidence="3 4" key="1">
    <citation type="journal article" date="2014" name="Genome Announc.">
        <title>Draft Genome Sequences of Marine Flavobacterium Nonlabens Strains NR17, NR24, NR27, NR32, NR33, and Ara13.</title>
        <authorList>
            <person name="Nakanishi M."/>
            <person name="Meirelles P."/>
            <person name="Suzuki R."/>
            <person name="Takatani N."/>
            <person name="Mino S."/>
            <person name="Suda W."/>
            <person name="Oshima K."/>
            <person name="Hattori M."/>
            <person name="Ohkuma M."/>
            <person name="Hosokawa M."/>
            <person name="Miyashita K."/>
            <person name="Thompson F.L."/>
            <person name="Niwa A."/>
            <person name="Sawabe T."/>
            <person name="Sawabe T."/>
        </authorList>
    </citation>
    <scope>NUCLEOTIDE SEQUENCE [LARGE SCALE GENOMIC DNA]</scope>
    <source>
        <strain evidence="4">JCM19296</strain>
    </source>
</reference>
<protein>
    <recommendedName>
        <fullName evidence="2">Ribosomal silencing factor RsfS</fullName>
    </recommendedName>
</protein>
<evidence type="ECO:0000313" key="4">
    <source>
        <dbReference type="Proteomes" id="UP000028980"/>
    </source>
</evidence>
<dbReference type="Proteomes" id="UP000028980">
    <property type="component" value="Unassembled WGS sequence"/>
</dbReference>
<dbReference type="Pfam" id="PF02410">
    <property type="entry name" value="RsfS"/>
    <property type="match status" value="1"/>
</dbReference>